<feature type="compositionally biased region" description="Low complexity" evidence="1">
    <location>
        <begin position="752"/>
        <end position="764"/>
    </location>
</feature>
<keyword evidence="3" id="KW-0732">Signal</keyword>
<feature type="region of interest" description="Disordered" evidence="1">
    <location>
        <begin position="601"/>
        <end position="696"/>
    </location>
</feature>
<dbReference type="Proteomes" id="UP000283509">
    <property type="component" value="Unassembled WGS sequence"/>
</dbReference>
<accession>A0A423TV87</accession>
<keyword evidence="2" id="KW-0472">Membrane</keyword>
<feature type="chain" id="PRO_5019185897" evidence="3">
    <location>
        <begin position="26"/>
        <end position="764"/>
    </location>
</feature>
<proteinExistence type="predicted"/>
<feature type="region of interest" description="Disordered" evidence="1">
    <location>
        <begin position="720"/>
        <end position="764"/>
    </location>
</feature>
<gene>
    <name evidence="4" type="ORF">C7M84_000911</name>
</gene>
<evidence type="ECO:0000256" key="3">
    <source>
        <dbReference type="SAM" id="SignalP"/>
    </source>
</evidence>
<feature type="region of interest" description="Disordered" evidence="1">
    <location>
        <begin position="469"/>
        <end position="488"/>
    </location>
</feature>
<reference evidence="4 5" key="1">
    <citation type="submission" date="2018-04" db="EMBL/GenBank/DDBJ databases">
        <authorList>
            <person name="Zhang X."/>
            <person name="Yuan J."/>
            <person name="Li F."/>
            <person name="Xiang J."/>
        </authorList>
    </citation>
    <scope>NUCLEOTIDE SEQUENCE [LARGE SCALE GENOMIC DNA]</scope>
    <source>
        <tissue evidence="4">Muscle</tissue>
    </source>
</reference>
<feature type="region of interest" description="Disordered" evidence="1">
    <location>
        <begin position="83"/>
        <end position="110"/>
    </location>
</feature>
<dbReference type="EMBL" id="QCYY01001127">
    <property type="protein sequence ID" value="ROT80354.1"/>
    <property type="molecule type" value="Genomic_DNA"/>
</dbReference>
<feature type="signal peptide" evidence="3">
    <location>
        <begin position="1"/>
        <end position="25"/>
    </location>
</feature>
<feature type="compositionally biased region" description="Polar residues" evidence="1">
    <location>
        <begin position="678"/>
        <end position="696"/>
    </location>
</feature>
<dbReference type="OrthoDB" id="6359463at2759"/>
<keyword evidence="2" id="KW-0812">Transmembrane</keyword>
<sequence>MRTPAQAPTAVVFATLLSLVVQASASKYVVIEEDDQNYLPPLSVAQGDDPEEGDSLKVDLESQEEIDKTYVRSLHHLRMCTSGHMTGRRRKRARSDVEEDNFPATPPPFYRDNSCRSTSPIIFSSSGMKERVTIGKAPYLLICRNSIGPQLKFLTVTGVEKVVVSAGALRTRTTNVVVTFSDIGQNLTIPEGAFSVQTDPAGGGGGGDDGLESDSGGFPPVEVELKVQGVPGLELKSRSIVAPRVTLDVRQAQALVMGPDAVVPFANPDASGLTIVDTAKAVIESRAMTLGILLITYTNKLFLKDSALKVGPEYGGEASLEHIDYASFGSEALSLGPDVILTINDVTISEAGRRAIHNFNSRVEPLTKVTLTEVQGAGLERGAVCLVGSTAITFRVFLEDGQGRPAGCIEGRTLHEGLTEGSTNHAVICSAPSTSGTLCGHDECRFCNPDLPETSTETTSITLPIRTTLATTTEGSDSPSSTSLSTPTTAAEEILATDASILPAYYEHDYTYDTWENETVVSPPENTTPFDFLGIPLYLLIIAVCTATILLLLVAYCLWSYYRSKREDKYRLPREGRETTFHNKAPAARAIATSEPIFTLGKPPHPAGTPPRTCTSPFQFFKPPPGSSSEEPHVVQNGNGGPPHEQGSPAVPPPAEEVPDVKEEEGFDGHERVMQTARKGSSPAQPLDHAQTTSQEGEWGFPCWLTSFHMRSFQTELNSNFRLAGDNEPELEEASEQTDLPTRQEEEEDAGSLSSSEIESSSKF</sequence>
<dbReference type="AlphaFoldDB" id="A0A423TV87"/>
<reference evidence="4 5" key="2">
    <citation type="submission" date="2019-01" db="EMBL/GenBank/DDBJ databases">
        <title>The decoding of complex shrimp genome reveals the adaptation for benthos swimmer, frequently molting mechanism and breeding impact on genome.</title>
        <authorList>
            <person name="Sun Y."/>
            <person name="Gao Y."/>
            <person name="Yu Y."/>
        </authorList>
    </citation>
    <scope>NUCLEOTIDE SEQUENCE [LARGE SCALE GENOMIC DNA]</scope>
    <source>
        <tissue evidence="4">Muscle</tissue>
    </source>
</reference>
<feature type="compositionally biased region" description="Acidic residues" evidence="1">
    <location>
        <begin position="727"/>
        <end position="736"/>
    </location>
</feature>
<organism evidence="4 5">
    <name type="scientific">Penaeus vannamei</name>
    <name type="common">Whiteleg shrimp</name>
    <name type="synonym">Litopenaeus vannamei</name>
    <dbReference type="NCBI Taxonomy" id="6689"/>
    <lineage>
        <taxon>Eukaryota</taxon>
        <taxon>Metazoa</taxon>
        <taxon>Ecdysozoa</taxon>
        <taxon>Arthropoda</taxon>
        <taxon>Crustacea</taxon>
        <taxon>Multicrustacea</taxon>
        <taxon>Malacostraca</taxon>
        <taxon>Eumalacostraca</taxon>
        <taxon>Eucarida</taxon>
        <taxon>Decapoda</taxon>
        <taxon>Dendrobranchiata</taxon>
        <taxon>Penaeoidea</taxon>
        <taxon>Penaeidae</taxon>
        <taxon>Penaeus</taxon>
    </lineage>
</organism>
<comment type="caution">
    <text evidence="4">The sequence shown here is derived from an EMBL/GenBank/DDBJ whole genome shotgun (WGS) entry which is preliminary data.</text>
</comment>
<evidence type="ECO:0000313" key="4">
    <source>
        <dbReference type="EMBL" id="ROT80354.1"/>
    </source>
</evidence>
<evidence type="ECO:0000256" key="2">
    <source>
        <dbReference type="SAM" id="Phobius"/>
    </source>
</evidence>
<name>A0A423TV87_PENVA</name>
<evidence type="ECO:0000256" key="1">
    <source>
        <dbReference type="SAM" id="MobiDB-lite"/>
    </source>
</evidence>
<keyword evidence="5" id="KW-1185">Reference proteome</keyword>
<feature type="transmembrane region" description="Helical" evidence="2">
    <location>
        <begin position="537"/>
        <end position="562"/>
    </location>
</feature>
<keyword evidence="2" id="KW-1133">Transmembrane helix</keyword>
<protein>
    <submittedName>
        <fullName evidence="4">Uncharacterized protein</fullName>
    </submittedName>
</protein>
<evidence type="ECO:0000313" key="5">
    <source>
        <dbReference type="Proteomes" id="UP000283509"/>
    </source>
</evidence>